<gene>
    <name evidence="2" type="ORF">GCM10012286_06120</name>
</gene>
<protein>
    <submittedName>
        <fullName evidence="2">Calcium-binding protein</fullName>
    </submittedName>
</protein>
<evidence type="ECO:0000313" key="3">
    <source>
        <dbReference type="Proteomes" id="UP000656881"/>
    </source>
</evidence>
<dbReference type="PROSITE" id="PS50222">
    <property type="entry name" value="EF_HAND_2"/>
    <property type="match status" value="1"/>
</dbReference>
<dbReference type="InterPro" id="IPR011992">
    <property type="entry name" value="EF-hand-dom_pair"/>
</dbReference>
<reference evidence="3" key="1">
    <citation type="journal article" date="2019" name="Int. J. Syst. Evol. Microbiol.">
        <title>The Global Catalogue of Microorganisms (GCM) 10K type strain sequencing project: providing services to taxonomists for standard genome sequencing and annotation.</title>
        <authorList>
            <consortium name="The Broad Institute Genomics Platform"/>
            <consortium name="The Broad Institute Genome Sequencing Center for Infectious Disease"/>
            <person name="Wu L."/>
            <person name="Ma J."/>
        </authorList>
    </citation>
    <scope>NUCLEOTIDE SEQUENCE [LARGE SCALE GENOMIC DNA]</scope>
    <source>
        <strain evidence="3">CGMCC 4.7349</strain>
    </source>
</reference>
<dbReference type="EMBL" id="BMNG01000001">
    <property type="protein sequence ID" value="GGO35443.1"/>
    <property type="molecule type" value="Genomic_DNA"/>
</dbReference>
<dbReference type="RefSeq" id="WP_189172672.1">
    <property type="nucleotide sequence ID" value="NZ_BMNG01000001.1"/>
</dbReference>
<accession>A0ABQ2LIL5</accession>
<dbReference type="SMART" id="SM00054">
    <property type="entry name" value="EFh"/>
    <property type="match status" value="4"/>
</dbReference>
<keyword evidence="3" id="KW-1185">Reference proteome</keyword>
<proteinExistence type="predicted"/>
<dbReference type="Pfam" id="PF13833">
    <property type="entry name" value="EF-hand_8"/>
    <property type="match status" value="1"/>
</dbReference>
<dbReference type="Gene3D" id="1.10.238.10">
    <property type="entry name" value="EF-hand"/>
    <property type="match status" value="1"/>
</dbReference>
<dbReference type="Pfam" id="PF13202">
    <property type="entry name" value="EF-hand_5"/>
    <property type="match status" value="1"/>
</dbReference>
<dbReference type="InterPro" id="IPR018247">
    <property type="entry name" value="EF_Hand_1_Ca_BS"/>
</dbReference>
<sequence>MTALNSLLRRKLTRRFELLDVDGDGFAGESGYLGTVAAIHGATGTAAASAQGQALREALLGWWRRLRSAADTDGDGRVGLREYEAALESRVVQRQNVCPEHGRPKIEAVVAVADRDGDGRLTEAEFVTVMTACRVGDPDARWQFRRMDTDGDRRISLAGFDHAMEDFHTSADEALVGTTMWGRL</sequence>
<dbReference type="InterPro" id="IPR002048">
    <property type="entry name" value="EF_hand_dom"/>
</dbReference>
<dbReference type="CDD" id="cd00051">
    <property type="entry name" value="EFh"/>
    <property type="match status" value="2"/>
</dbReference>
<evidence type="ECO:0000313" key="2">
    <source>
        <dbReference type="EMBL" id="GGO35443.1"/>
    </source>
</evidence>
<dbReference type="SUPFAM" id="SSF47473">
    <property type="entry name" value="EF-hand"/>
    <property type="match status" value="1"/>
</dbReference>
<name>A0ABQ2LIL5_9ACTN</name>
<comment type="caution">
    <text evidence="2">The sequence shown here is derived from an EMBL/GenBank/DDBJ whole genome shotgun (WGS) entry which is preliminary data.</text>
</comment>
<evidence type="ECO:0000259" key="1">
    <source>
        <dbReference type="PROSITE" id="PS50222"/>
    </source>
</evidence>
<feature type="domain" description="EF-hand" evidence="1">
    <location>
        <begin position="101"/>
        <end position="136"/>
    </location>
</feature>
<dbReference type="PROSITE" id="PS00018">
    <property type="entry name" value="EF_HAND_1"/>
    <property type="match status" value="2"/>
</dbReference>
<dbReference type="Proteomes" id="UP000656881">
    <property type="component" value="Unassembled WGS sequence"/>
</dbReference>
<organism evidence="2 3">
    <name type="scientific">Streptomyces lasiicapitis</name>
    <dbReference type="NCBI Taxonomy" id="1923961"/>
    <lineage>
        <taxon>Bacteria</taxon>
        <taxon>Bacillati</taxon>
        <taxon>Actinomycetota</taxon>
        <taxon>Actinomycetes</taxon>
        <taxon>Kitasatosporales</taxon>
        <taxon>Streptomycetaceae</taxon>
        <taxon>Streptomyces</taxon>
    </lineage>
</organism>